<dbReference type="PROSITE" id="PS51161">
    <property type="entry name" value="ATP_CONE"/>
    <property type="match status" value="1"/>
</dbReference>
<dbReference type="GO" id="GO:0005524">
    <property type="term" value="F:ATP binding"/>
    <property type="evidence" value="ECO:0007669"/>
    <property type="project" value="UniProtKB-UniRule"/>
</dbReference>
<organism evidence="11 12">
    <name type="scientific">Lichenicoccus roseus</name>
    <dbReference type="NCBI Taxonomy" id="2683649"/>
    <lineage>
        <taxon>Bacteria</taxon>
        <taxon>Pseudomonadati</taxon>
        <taxon>Pseudomonadota</taxon>
        <taxon>Alphaproteobacteria</taxon>
        <taxon>Acetobacterales</taxon>
        <taxon>Acetobacteraceae</taxon>
        <taxon>Lichenicoccus</taxon>
    </lineage>
</organism>
<dbReference type="Proteomes" id="UP000305654">
    <property type="component" value="Unassembled WGS sequence"/>
</dbReference>
<comment type="caution">
    <text evidence="11">The sequence shown here is derived from an EMBL/GenBank/DDBJ whole genome shotgun (WGS) entry which is preliminary data.</text>
</comment>
<reference evidence="11 12" key="1">
    <citation type="submission" date="2019-05" db="EMBL/GenBank/DDBJ databases">
        <authorList>
            <person name="Pankratov T."/>
            <person name="Grouzdev D."/>
        </authorList>
    </citation>
    <scope>NUCLEOTIDE SEQUENCE [LARGE SCALE GENOMIC DNA]</scope>
    <source>
        <strain evidence="11 12">KEBCLARHB70R</strain>
    </source>
</reference>
<comment type="cofactor">
    <cofactor evidence="8">
        <name>Zn(2+)</name>
        <dbReference type="ChEBI" id="CHEBI:29105"/>
    </cofactor>
    <text evidence="8">Binds 1 zinc ion.</text>
</comment>
<evidence type="ECO:0000256" key="9">
    <source>
        <dbReference type="SAM" id="MobiDB-lite"/>
    </source>
</evidence>
<keyword evidence="2 8" id="KW-0547">Nucleotide-binding</keyword>
<evidence type="ECO:0000256" key="5">
    <source>
        <dbReference type="ARBA" id="ARBA00023015"/>
    </source>
</evidence>
<accession>A0A5R9JBR9</accession>
<dbReference type="RefSeq" id="WP_138326296.1">
    <property type="nucleotide sequence ID" value="NZ_VCDI01000003.1"/>
</dbReference>
<feature type="domain" description="ATP-cone" evidence="10">
    <location>
        <begin position="49"/>
        <end position="139"/>
    </location>
</feature>
<evidence type="ECO:0000313" key="11">
    <source>
        <dbReference type="EMBL" id="TLU72836.1"/>
    </source>
</evidence>
<keyword evidence="7 8" id="KW-0804">Transcription</keyword>
<dbReference type="Pfam" id="PF03477">
    <property type="entry name" value="ATP-cone"/>
    <property type="match status" value="1"/>
</dbReference>
<evidence type="ECO:0000256" key="6">
    <source>
        <dbReference type="ARBA" id="ARBA00023125"/>
    </source>
</evidence>
<feature type="region of interest" description="Disordered" evidence="9">
    <location>
        <begin position="151"/>
        <end position="191"/>
    </location>
</feature>
<feature type="zinc finger region" evidence="8">
    <location>
        <begin position="3"/>
        <end position="34"/>
    </location>
</feature>
<evidence type="ECO:0000256" key="7">
    <source>
        <dbReference type="ARBA" id="ARBA00023163"/>
    </source>
</evidence>
<keyword evidence="5 8" id="KW-0805">Transcription regulation</keyword>
<dbReference type="EMBL" id="VCDI01000003">
    <property type="protein sequence ID" value="TLU72836.1"/>
    <property type="molecule type" value="Genomic_DNA"/>
</dbReference>
<keyword evidence="12" id="KW-1185">Reference proteome</keyword>
<dbReference type="PANTHER" id="PTHR30455">
    <property type="entry name" value="TRANSCRIPTIONAL REPRESSOR NRDR"/>
    <property type="match status" value="1"/>
</dbReference>
<dbReference type="InterPro" id="IPR003796">
    <property type="entry name" value="RNR_NrdR-like"/>
</dbReference>
<keyword evidence="8" id="KW-0479">Metal-binding</keyword>
<evidence type="ECO:0000256" key="2">
    <source>
        <dbReference type="ARBA" id="ARBA00022741"/>
    </source>
</evidence>
<evidence type="ECO:0000256" key="1">
    <source>
        <dbReference type="ARBA" id="ARBA00022491"/>
    </source>
</evidence>
<comment type="function">
    <text evidence="8">Negatively regulates transcription of bacterial ribonucleotide reductase nrd genes and operons by binding to NrdR-boxes.</text>
</comment>
<dbReference type="GO" id="GO:0003677">
    <property type="term" value="F:DNA binding"/>
    <property type="evidence" value="ECO:0007669"/>
    <property type="project" value="UniProtKB-KW"/>
</dbReference>
<keyword evidence="1 8" id="KW-0678">Repressor</keyword>
<keyword evidence="3 8" id="KW-0863">Zinc-finger</keyword>
<name>A0A5R9JBR9_9PROT</name>
<dbReference type="Pfam" id="PF22811">
    <property type="entry name" value="Zn_ribbon_NrdR"/>
    <property type="match status" value="1"/>
</dbReference>
<sequence length="191" mass="21032">MRCPFCGHEDTQVKDSRPNEDGAAIRRRRFCASCGQRFTTIERVQLRELVVTKVDGRRVPFERDKLARSIRIAMRKRPIDEDRIERIVNGLVRQLEASGEVEIASKQLGELVMDTLREVDAVAYVRFASVYRDFREARDFEAILGSLPSLPGVPIPGTTAGDGPASSPAAKPAGTKEGGVREAGPVAAKAR</sequence>
<evidence type="ECO:0000256" key="3">
    <source>
        <dbReference type="ARBA" id="ARBA00022771"/>
    </source>
</evidence>
<keyword evidence="4 8" id="KW-0067">ATP-binding</keyword>
<keyword evidence="8" id="KW-0862">Zinc</keyword>
<evidence type="ECO:0000259" key="10">
    <source>
        <dbReference type="PROSITE" id="PS51161"/>
    </source>
</evidence>
<protein>
    <recommendedName>
        <fullName evidence="8">Transcriptional repressor NrdR</fullName>
    </recommendedName>
</protein>
<dbReference type="OrthoDB" id="9807461at2"/>
<evidence type="ECO:0000313" key="12">
    <source>
        <dbReference type="Proteomes" id="UP000305654"/>
    </source>
</evidence>
<comment type="similarity">
    <text evidence="8">Belongs to the NrdR family.</text>
</comment>
<dbReference type="GO" id="GO:0008270">
    <property type="term" value="F:zinc ion binding"/>
    <property type="evidence" value="ECO:0007669"/>
    <property type="project" value="UniProtKB-UniRule"/>
</dbReference>
<dbReference type="NCBIfam" id="TIGR00244">
    <property type="entry name" value="transcriptional regulator NrdR"/>
    <property type="match status" value="1"/>
</dbReference>
<dbReference type="InterPro" id="IPR055173">
    <property type="entry name" value="NrdR-like_N"/>
</dbReference>
<dbReference type="GO" id="GO:0045892">
    <property type="term" value="P:negative regulation of DNA-templated transcription"/>
    <property type="evidence" value="ECO:0007669"/>
    <property type="project" value="UniProtKB-UniRule"/>
</dbReference>
<evidence type="ECO:0000256" key="4">
    <source>
        <dbReference type="ARBA" id="ARBA00022840"/>
    </source>
</evidence>
<dbReference type="AlphaFoldDB" id="A0A5R9JBR9"/>
<dbReference type="PANTHER" id="PTHR30455:SF2">
    <property type="entry name" value="TRANSCRIPTIONAL REPRESSOR NRDR"/>
    <property type="match status" value="1"/>
</dbReference>
<evidence type="ECO:0000256" key="8">
    <source>
        <dbReference type="HAMAP-Rule" id="MF_00440"/>
    </source>
</evidence>
<feature type="compositionally biased region" description="Low complexity" evidence="9">
    <location>
        <begin position="159"/>
        <end position="175"/>
    </location>
</feature>
<keyword evidence="6 8" id="KW-0238">DNA-binding</keyword>
<dbReference type="HAMAP" id="MF_00440">
    <property type="entry name" value="NrdR"/>
    <property type="match status" value="1"/>
</dbReference>
<gene>
    <name evidence="8 11" type="primary">nrdR</name>
    <name evidence="11" type="ORF">FE263_10230</name>
</gene>
<proteinExistence type="inferred from homology"/>
<dbReference type="InterPro" id="IPR005144">
    <property type="entry name" value="ATP-cone_dom"/>
</dbReference>